<dbReference type="EMBL" id="PDCR01000030">
    <property type="protein sequence ID" value="PEG52501.1"/>
    <property type="molecule type" value="Genomic_DNA"/>
</dbReference>
<keyword evidence="1" id="KW-0472">Membrane</keyword>
<dbReference type="Proteomes" id="UP000191039">
    <property type="component" value="Unassembled WGS sequence"/>
</dbReference>
<reference evidence="2 4" key="1">
    <citation type="submission" date="2016-09" db="EMBL/GenBank/DDBJ databases">
        <title>genome sequences of unsequenced Mycobacteria.</title>
        <authorList>
            <person name="Greninger A.L."/>
            <person name="Jerome K.R."/>
            <person name="Mcnair B."/>
            <person name="Wallis C."/>
            <person name="Fang F."/>
        </authorList>
    </citation>
    <scope>NUCLEOTIDE SEQUENCE [LARGE SCALE GENOMIC DNA]</scope>
    <source>
        <strain evidence="2 4">BM1</strain>
    </source>
</reference>
<evidence type="ECO:0000313" key="2">
    <source>
        <dbReference type="EMBL" id="OPE53027.1"/>
    </source>
</evidence>
<dbReference type="RefSeq" id="WP_073855488.1">
    <property type="nucleotide sequence ID" value="NZ_BAAATC010000015.1"/>
</dbReference>
<gene>
    <name evidence="2" type="ORF">BV510_17690</name>
    <name evidence="3" type="ORF">CRI78_20915</name>
</gene>
<protein>
    <submittedName>
        <fullName evidence="2">Uncharacterized protein</fullName>
    </submittedName>
</protein>
<dbReference type="STRING" id="1801.BRW64_07060"/>
<dbReference type="Proteomes" id="UP000220340">
    <property type="component" value="Unassembled WGS sequence"/>
</dbReference>
<evidence type="ECO:0000313" key="3">
    <source>
        <dbReference type="EMBL" id="PEG52501.1"/>
    </source>
</evidence>
<name>A0A1Q4HHH6_9MYCO</name>
<organism evidence="2 4">
    <name type="scientific">Mycolicibacterium diernhoferi</name>
    <dbReference type="NCBI Taxonomy" id="1801"/>
    <lineage>
        <taxon>Bacteria</taxon>
        <taxon>Bacillati</taxon>
        <taxon>Actinomycetota</taxon>
        <taxon>Actinomycetes</taxon>
        <taxon>Mycobacteriales</taxon>
        <taxon>Mycobacteriaceae</taxon>
        <taxon>Mycolicibacterium</taxon>
    </lineage>
</organism>
<dbReference type="EMBL" id="MIJD01000194">
    <property type="protein sequence ID" value="OPE53027.1"/>
    <property type="molecule type" value="Genomic_DNA"/>
</dbReference>
<sequence length="153" mass="15614">MGNRSGRHARSTAHRTTPINTVISLTISFAIAFAAVVSALIVQLADAPAAPSPADPAPVAVQPLPQQGRLIAVSPDSLTAQTPDGALHTYAVDAQTHGITAEGSRIGSTAEAFAVNDEVAIVAVLRGGKHVAMTIAHRDVAALNGPPMDYALP</sequence>
<dbReference type="AlphaFoldDB" id="A0A1Q4HHH6"/>
<accession>A0A1Q4HHH6</accession>
<feature type="transmembrane region" description="Helical" evidence="1">
    <location>
        <begin position="21"/>
        <end position="42"/>
    </location>
</feature>
<evidence type="ECO:0000313" key="4">
    <source>
        <dbReference type="Proteomes" id="UP000191039"/>
    </source>
</evidence>
<keyword evidence="1" id="KW-0812">Transmembrane</keyword>
<comment type="caution">
    <text evidence="2">The sequence shown here is derived from an EMBL/GenBank/DDBJ whole genome shotgun (WGS) entry which is preliminary data.</text>
</comment>
<reference evidence="3 5" key="2">
    <citation type="submission" date="2017-10" db="EMBL/GenBank/DDBJ databases">
        <title>The new phylogeny of genus Mycobacterium.</title>
        <authorList>
            <person name="Tortoli E."/>
            <person name="Trovato A."/>
            <person name="Cirillo D.M."/>
        </authorList>
    </citation>
    <scope>NUCLEOTIDE SEQUENCE [LARGE SCALE GENOMIC DNA]</scope>
    <source>
        <strain evidence="3 5">IP141170001</strain>
    </source>
</reference>
<evidence type="ECO:0000313" key="5">
    <source>
        <dbReference type="Proteomes" id="UP000220340"/>
    </source>
</evidence>
<dbReference type="OrthoDB" id="4628459at2"/>
<evidence type="ECO:0000256" key="1">
    <source>
        <dbReference type="SAM" id="Phobius"/>
    </source>
</evidence>
<proteinExistence type="predicted"/>
<keyword evidence="1" id="KW-1133">Transmembrane helix</keyword>
<keyword evidence="5" id="KW-1185">Reference proteome</keyword>